<dbReference type="CDD" id="cd06720">
    <property type="entry name" value="PDZ1_APBA1_3-like"/>
    <property type="match status" value="1"/>
</dbReference>
<evidence type="ECO:0000313" key="7">
    <source>
        <dbReference type="EnsemblMetazoa" id="XP_019855699.1"/>
    </source>
</evidence>
<dbReference type="GeneID" id="100632208"/>
<feature type="compositionally biased region" description="Acidic residues" evidence="4">
    <location>
        <begin position="201"/>
        <end position="217"/>
    </location>
</feature>
<feature type="domain" description="PID" evidence="5">
    <location>
        <begin position="289"/>
        <end position="429"/>
    </location>
</feature>
<keyword evidence="8" id="KW-1185">Reference proteome</keyword>
<evidence type="ECO:0000256" key="2">
    <source>
        <dbReference type="ARBA" id="ARBA00022553"/>
    </source>
</evidence>
<evidence type="ECO:0000256" key="1">
    <source>
        <dbReference type="ARBA" id="ARBA00022448"/>
    </source>
</evidence>
<dbReference type="Proteomes" id="UP000007879">
    <property type="component" value="Unassembled WGS sequence"/>
</dbReference>
<dbReference type="EnsemblMetazoa" id="XM_020000140.1">
    <property type="protein sequence ID" value="XP_019855699.1"/>
    <property type="gene ID" value="LOC100632208"/>
</dbReference>
<dbReference type="PANTHER" id="PTHR12345:SF16">
    <property type="entry name" value="X11L, ISOFORM F-RELATED"/>
    <property type="match status" value="1"/>
</dbReference>
<reference evidence="7" key="2">
    <citation type="submission" date="2024-06" db="UniProtKB">
        <authorList>
            <consortium name="EnsemblMetazoa"/>
        </authorList>
    </citation>
    <scope>IDENTIFICATION</scope>
</reference>
<dbReference type="Pfam" id="PF00595">
    <property type="entry name" value="PDZ"/>
    <property type="match status" value="2"/>
</dbReference>
<dbReference type="GO" id="GO:0005886">
    <property type="term" value="C:plasma membrane"/>
    <property type="evidence" value="ECO:0007669"/>
    <property type="project" value="TreeGrafter"/>
</dbReference>
<dbReference type="InterPro" id="IPR051230">
    <property type="entry name" value="APP-Binding"/>
</dbReference>
<dbReference type="PANTHER" id="PTHR12345">
    <property type="entry name" value="SYNTENIN RELATED"/>
    <property type="match status" value="1"/>
</dbReference>
<evidence type="ECO:0000256" key="4">
    <source>
        <dbReference type="SAM" id="MobiDB-lite"/>
    </source>
</evidence>
<dbReference type="KEGG" id="aqu:100632208"/>
<dbReference type="CDD" id="cd01208">
    <property type="entry name" value="PTB_X11"/>
    <property type="match status" value="1"/>
</dbReference>
<dbReference type="AlphaFoldDB" id="A0AAN0JFF2"/>
<name>A0AAN0JFF2_AMPQE</name>
<evidence type="ECO:0000259" key="5">
    <source>
        <dbReference type="PROSITE" id="PS01179"/>
    </source>
</evidence>
<evidence type="ECO:0008006" key="9">
    <source>
        <dbReference type="Google" id="ProtNLM"/>
    </source>
</evidence>
<evidence type="ECO:0000313" key="8">
    <source>
        <dbReference type="Proteomes" id="UP000007879"/>
    </source>
</evidence>
<dbReference type="RefSeq" id="XP_019855699.1">
    <property type="nucleotide sequence ID" value="XM_020000140.1"/>
</dbReference>
<keyword evidence="3" id="KW-0677">Repeat</keyword>
<dbReference type="SMART" id="SM00228">
    <property type="entry name" value="PDZ"/>
    <property type="match status" value="2"/>
</dbReference>
<feature type="compositionally biased region" description="Basic and acidic residues" evidence="4">
    <location>
        <begin position="188"/>
        <end position="200"/>
    </location>
</feature>
<dbReference type="InterPro" id="IPR006020">
    <property type="entry name" value="PTB/PI_dom"/>
</dbReference>
<dbReference type="Gene3D" id="2.30.42.10">
    <property type="match status" value="2"/>
</dbReference>
<feature type="compositionally biased region" description="Low complexity" evidence="4">
    <location>
        <begin position="264"/>
        <end position="276"/>
    </location>
</feature>
<dbReference type="GO" id="GO:0007268">
    <property type="term" value="P:chemical synaptic transmission"/>
    <property type="evidence" value="ECO:0007669"/>
    <property type="project" value="TreeGrafter"/>
</dbReference>
<dbReference type="SUPFAM" id="SSF50729">
    <property type="entry name" value="PH domain-like"/>
    <property type="match status" value="1"/>
</dbReference>
<feature type="region of interest" description="Disordered" evidence="4">
    <location>
        <begin position="254"/>
        <end position="279"/>
    </location>
</feature>
<proteinExistence type="predicted"/>
<feature type="region of interest" description="Disordered" evidence="4">
    <location>
        <begin position="1"/>
        <end position="226"/>
    </location>
</feature>
<dbReference type="Pfam" id="PF00640">
    <property type="entry name" value="PID"/>
    <property type="match status" value="1"/>
</dbReference>
<feature type="compositionally biased region" description="Basic and acidic residues" evidence="4">
    <location>
        <begin position="55"/>
        <end position="78"/>
    </location>
</feature>
<evidence type="ECO:0000256" key="3">
    <source>
        <dbReference type="ARBA" id="ARBA00022737"/>
    </source>
</evidence>
<dbReference type="InterPro" id="IPR036034">
    <property type="entry name" value="PDZ_sf"/>
</dbReference>
<dbReference type="SMART" id="SM00462">
    <property type="entry name" value="PTB"/>
    <property type="match status" value="1"/>
</dbReference>
<dbReference type="Gene3D" id="2.30.29.30">
    <property type="entry name" value="Pleckstrin-homology domain (PH domain)/Phosphotyrosine-binding domain (PTB)"/>
    <property type="match status" value="1"/>
</dbReference>
<feature type="compositionally biased region" description="Basic and acidic residues" evidence="4">
    <location>
        <begin position="85"/>
        <end position="110"/>
    </location>
</feature>
<keyword evidence="2" id="KW-0597">Phosphoprotein</keyword>
<protein>
    <recommendedName>
        <fullName evidence="9">PDZ domain-containing protein</fullName>
    </recommendedName>
</protein>
<dbReference type="CDD" id="cd06793">
    <property type="entry name" value="PDZ2_APBA1_3-like"/>
    <property type="match status" value="1"/>
</dbReference>
<feature type="compositionally biased region" description="Basic and acidic residues" evidence="4">
    <location>
        <begin position="117"/>
        <end position="128"/>
    </location>
</feature>
<dbReference type="PROSITE" id="PS01179">
    <property type="entry name" value="PID"/>
    <property type="match status" value="1"/>
</dbReference>
<feature type="domain" description="PDZ" evidence="6">
    <location>
        <begin position="461"/>
        <end position="533"/>
    </location>
</feature>
<reference evidence="8" key="1">
    <citation type="journal article" date="2010" name="Nature">
        <title>The Amphimedon queenslandica genome and the evolution of animal complexity.</title>
        <authorList>
            <person name="Srivastava M."/>
            <person name="Simakov O."/>
            <person name="Chapman J."/>
            <person name="Fahey B."/>
            <person name="Gauthier M.E."/>
            <person name="Mitros T."/>
            <person name="Richards G.S."/>
            <person name="Conaco C."/>
            <person name="Dacre M."/>
            <person name="Hellsten U."/>
            <person name="Larroux C."/>
            <person name="Putnam N.H."/>
            <person name="Stanke M."/>
            <person name="Adamska M."/>
            <person name="Darling A."/>
            <person name="Degnan S.M."/>
            <person name="Oakley T.H."/>
            <person name="Plachetzki D.C."/>
            <person name="Zhai Y."/>
            <person name="Adamski M."/>
            <person name="Calcino A."/>
            <person name="Cummins S.F."/>
            <person name="Goodstein D.M."/>
            <person name="Harris C."/>
            <person name="Jackson D.J."/>
            <person name="Leys S.P."/>
            <person name="Shu S."/>
            <person name="Woodcroft B.J."/>
            <person name="Vervoort M."/>
            <person name="Kosik K.S."/>
            <person name="Manning G."/>
            <person name="Degnan B.M."/>
            <person name="Rokhsar D.S."/>
        </authorList>
    </citation>
    <scope>NUCLEOTIDE SEQUENCE [LARGE SCALE GENOMIC DNA]</scope>
</reference>
<dbReference type="InterPro" id="IPR001478">
    <property type="entry name" value="PDZ"/>
</dbReference>
<organism evidence="7 8">
    <name type="scientific">Amphimedon queenslandica</name>
    <name type="common">Sponge</name>
    <dbReference type="NCBI Taxonomy" id="400682"/>
    <lineage>
        <taxon>Eukaryota</taxon>
        <taxon>Metazoa</taxon>
        <taxon>Porifera</taxon>
        <taxon>Demospongiae</taxon>
        <taxon>Heteroscleromorpha</taxon>
        <taxon>Haplosclerida</taxon>
        <taxon>Niphatidae</taxon>
        <taxon>Amphimedon</taxon>
    </lineage>
</organism>
<sequence>MEGTNEEEVIETREEGNTPPIGKNEPSGNEAGGEKEEEGVPLKNGENGSVTGQVVDERKKEDETEKKTKGGEEEKGENGDDEGENGDKEGENGSKEEGKENGSKEEEKTNGGDSDERESNGDEGRNETAETNDNEQDENGERGNEVEGNGGLEEVGKSNGLVTQSEGDASPVQDRESTPTNEEQNTENGDKEATPTREDETSPGEEDGREATPTEEDGVARRPEVRTVRFSEDVERFEISSDTTDHRELVQVELSEDHREGESPTEVSSPTSTSIPGLPQLTTEQLVTGVVYQAQYLGSTPIIFSTSQKTVRMQQAREAVKLFKDPENETQPRIDVELKISTKTIVIADKKTQVDLMTHPLRTVSYVADIEGSLVIMAHRTIPSSPGQQLKLTCHVLDTEDPRIVAMVIGQAFSTAYKEYLKSHGIKEESLDQFEYNHVLNSQTKSEADLNSFKDDNKTREITFAKPKGDILGLVVIDSGYGSVIPSCIVAHMNKTGAAGRSNLLNVGDQILSINGVSLVGMPLRVAIDQIKKCRNLTLVKMTTCSCPAVVDVTIMRPDLKFQLGFSVKEGNICSLWRGSIAERSGIRVGHRIIEINGTSTVGITHEEIVHMLSTTVGDLHIRTMPTIMYQLLTGQVAPEYF</sequence>
<dbReference type="InterPro" id="IPR011993">
    <property type="entry name" value="PH-like_dom_sf"/>
</dbReference>
<dbReference type="GO" id="GO:0005737">
    <property type="term" value="C:cytoplasm"/>
    <property type="evidence" value="ECO:0007669"/>
    <property type="project" value="TreeGrafter"/>
</dbReference>
<feature type="domain" description="PDZ" evidence="6">
    <location>
        <begin position="552"/>
        <end position="628"/>
    </location>
</feature>
<dbReference type="PROSITE" id="PS50106">
    <property type="entry name" value="PDZ"/>
    <property type="match status" value="2"/>
</dbReference>
<dbReference type="SUPFAM" id="SSF50156">
    <property type="entry name" value="PDZ domain-like"/>
    <property type="match status" value="2"/>
</dbReference>
<accession>A0AAN0JFF2</accession>
<keyword evidence="1" id="KW-0813">Transport</keyword>
<dbReference type="FunFam" id="2.30.42.10:FF:000007">
    <property type="entry name" value="Amyloid beta A4 protein-binding family A member"/>
    <property type="match status" value="1"/>
</dbReference>
<feature type="compositionally biased region" description="Polar residues" evidence="4">
    <location>
        <begin position="178"/>
        <end position="187"/>
    </location>
</feature>
<evidence type="ECO:0000259" key="6">
    <source>
        <dbReference type="PROSITE" id="PS50106"/>
    </source>
</evidence>
<dbReference type="GO" id="GO:0045202">
    <property type="term" value="C:synapse"/>
    <property type="evidence" value="ECO:0007669"/>
    <property type="project" value="GOC"/>
</dbReference>